<dbReference type="GO" id="GO:0033265">
    <property type="term" value="F:choline binding"/>
    <property type="evidence" value="ECO:0007669"/>
    <property type="project" value="InterPro"/>
</dbReference>
<dbReference type="CDD" id="cd13640">
    <property type="entry name" value="PBP2_ChoX"/>
    <property type="match status" value="1"/>
</dbReference>
<dbReference type="InterPro" id="IPR017783">
    <property type="entry name" value="ABC_choline_sub-bd"/>
</dbReference>
<gene>
    <name evidence="3" type="ORF">EV667_1533</name>
</gene>
<keyword evidence="4" id="KW-1185">Reference proteome</keyword>
<dbReference type="OrthoDB" id="9787902at2"/>
<dbReference type="Gene3D" id="3.40.190.100">
    <property type="entry name" value="Glycine betaine-binding periplasmic protein, domain 2"/>
    <property type="match status" value="1"/>
</dbReference>
<dbReference type="GO" id="GO:0015871">
    <property type="term" value="P:choline transport"/>
    <property type="evidence" value="ECO:0007669"/>
    <property type="project" value="InterPro"/>
</dbReference>
<dbReference type="GO" id="GO:0043190">
    <property type="term" value="C:ATP-binding cassette (ABC) transporter complex"/>
    <property type="evidence" value="ECO:0007669"/>
    <property type="project" value="InterPro"/>
</dbReference>
<organism evidence="3 4">
    <name type="scientific">Ancylobacter aquaticus</name>
    <dbReference type="NCBI Taxonomy" id="100"/>
    <lineage>
        <taxon>Bacteria</taxon>
        <taxon>Pseudomonadati</taxon>
        <taxon>Pseudomonadota</taxon>
        <taxon>Alphaproteobacteria</taxon>
        <taxon>Hyphomicrobiales</taxon>
        <taxon>Xanthobacteraceae</taxon>
        <taxon>Ancylobacter</taxon>
    </lineage>
</organism>
<dbReference type="GO" id="GO:0042597">
    <property type="term" value="C:periplasmic space"/>
    <property type="evidence" value="ECO:0007669"/>
    <property type="project" value="InterPro"/>
</dbReference>
<evidence type="ECO:0000259" key="2">
    <source>
        <dbReference type="Pfam" id="PF04069"/>
    </source>
</evidence>
<sequence>MISRLLVTCVALSATLMSTSAFAADPASCAKPSFSDVGWTDITATTAVASELLKNLGYKPDVAVLSVAITFKALENGDRDIFLGNWMPLQEPTQVPLVKAGKIEVVATNLDGARIGFATSKAAYDAGLKTYADIAKFKDKLQGKIYGIEAGSGANATISKMITDDTFGLKGFDLVESSEQAMLSQVGHRIKQGEPVVFFGWRPHPMNVNLPIEYLTSGNDVFGPKDGGATVLTLTRPGYSKECPNVGKLLTNLVFDVAMEDRLMSDILDKGMQPEAAVTAWMKENPAAVDKWLDGVTTLDGKPGAAAVKTGLGL</sequence>
<accession>A0A4R1I7N0</accession>
<dbReference type="GO" id="GO:0022857">
    <property type="term" value="F:transmembrane transporter activity"/>
    <property type="evidence" value="ECO:0007669"/>
    <property type="project" value="InterPro"/>
</dbReference>
<name>A0A4R1I7N0_ANCAQ</name>
<dbReference type="Pfam" id="PF04069">
    <property type="entry name" value="OpuAC"/>
    <property type="match status" value="1"/>
</dbReference>
<feature type="chain" id="PRO_5020991138" evidence="1">
    <location>
        <begin position="24"/>
        <end position="314"/>
    </location>
</feature>
<dbReference type="SUPFAM" id="SSF53850">
    <property type="entry name" value="Periplasmic binding protein-like II"/>
    <property type="match status" value="1"/>
</dbReference>
<keyword evidence="1" id="KW-0732">Signal</keyword>
<evidence type="ECO:0000313" key="4">
    <source>
        <dbReference type="Proteomes" id="UP000295030"/>
    </source>
</evidence>
<dbReference type="RefSeq" id="WP_131834644.1">
    <property type="nucleotide sequence ID" value="NZ_SMFY01000001.1"/>
</dbReference>
<dbReference type="InterPro" id="IPR007210">
    <property type="entry name" value="ABC_Gly_betaine_transp_sub-bd"/>
</dbReference>
<dbReference type="Gene3D" id="3.40.190.10">
    <property type="entry name" value="Periplasmic binding protein-like II"/>
    <property type="match status" value="1"/>
</dbReference>
<feature type="domain" description="ABC-type glycine betaine transport system substrate-binding" evidence="2">
    <location>
        <begin position="35"/>
        <end position="284"/>
    </location>
</feature>
<dbReference type="AlphaFoldDB" id="A0A4R1I7N0"/>
<reference evidence="3 4" key="1">
    <citation type="submission" date="2019-03" db="EMBL/GenBank/DDBJ databases">
        <title>Genomic Encyclopedia of Type Strains, Phase IV (KMG-IV): sequencing the most valuable type-strain genomes for metagenomic binning, comparative biology and taxonomic classification.</title>
        <authorList>
            <person name="Goeker M."/>
        </authorList>
    </citation>
    <scope>NUCLEOTIDE SEQUENCE [LARGE SCALE GENOMIC DNA]</scope>
    <source>
        <strain evidence="3 4">DSM 101</strain>
    </source>
</reference>
<protein>
    <submittedName>
        <fullName evidence="3">Glycine betaine/proline transport system substrate-binding protein</fullName>
    </submittedName>
</protein>
<dbReference type="EMBL" id="SMFY01000001">
    <property type="protein sequence ID" value="TCK31424.1"/>
    <property type="molecule type" value="Genomic_DNA"/>
</dbReference>
<feature type="signal peptide" evidence="1">
    <location>
        <begin position="1"/>
        <end position="23"/>
    </location>
</feature>
<evidence type="ECO:0000256" key="1">
    <source>
        <dbReference type="SAM" id="SignalP"/>
    </source>
</evidence>
<proteinExistence type="predicted"/>
<dbReference type="NCBIfam" id="TIGR03414">
    <property type="entry name" value="ABC_choline_bnd"/>
    <property type="match status" value="1"/>
</dbReference>
<dbReference type="Proteomes" id="UP000295030">
    <property type="component" value="Unassembled WGS sequence"/>
</dbReference>
<evidence type="ECO:0000313" key="3">
    <source>
        <dbReference type="EMBL" id="TCK31424.1"/>
    </source>
</evidence>
<comment type="caution">
    <text evidence="3">The sequence shown here is derived from an EMBL/GenBank/DDBJ whole genome shotgun (WGS) entry which is preliminary data.</text>
</comment>